<dbReference type="EMBL" id="CACRUV010000019">
    <property type="protein sequence ID" value="VYU21945.1"/>
    <property type="molecule type" value="Genomic_DNA"/>
</dbReference>
<dbReference type="AlphaFoldDB" id="A0A6N3D128"/>
<gene>
    <name evidence="1" type="ORF">PMLFYP103_01515</name>
</gene>
<accession>A0A6N3D128</accession>
<evidence type="ECO:0000313" key="1">
    <source>
        <dbReference type="EMBL" id="VYU21945.1"/>
    </source>
</evidence>
<organism evidence="1">
    <name type="scientific">Parabacteroides merdae</name>
    <dbReference type="NCBI Taxonomy" id="46503"/>
    <lineage>
        <taxon>Bacteria</taxon>
        <taxon>Pseudomonadati</taxon>
        <taxon>Bacteroidota</taxon>
        <taxon>Bacteroidia</taxon>
        <taxon>Bacteroidales</taxon>
        <taxon>Tannerellaceae</taxon>
        <taxon>Parabacteroides</taxon>
    </lineage>
</organism>
<reference evidence="1" key="1">
    <citation type="submission" date="2019-11" db="EMBL/GenBank/DDBJ databases">
        <authorList>
            <person name="Feng L."/>
        </authorList>
    </citation>
    <scope>NUCLEOTIDE SEQUENCE</scope>
    <source>
        <strain evidence="1">PmerdaeLFYP103</strain>
    </source>
</reference>
<name>A0A6N3D128_9BACT</name>
<protein>
    <submittedName>
        <fullName evidence="1">Uncharacterized protein</fullName>
    </submittedName>
</protein>
<proteinExistence type="predicted"/>
<sequence length="30" mass="3648">MKLMLKKIFLQIEILVITYGLHYQELINLK</sequence>